<reference evidence="1 2" key="1">
    <citation type="journal article" date="2022" name="Nat. Ecol. Evol.">
        <title>A masculinizing supergene underlies an exaggerated male reproductive morph in a spider.</title>
        <authorList>
            <person name="Hendrickx F."/>
            <person name="De Corte Z."/>
            <person name="Sonet G."/>
            <person name="Van Belleghem S.M."/>
            <person name="Kostlbacher S."/>
            <person name="Vangestel C."/>
        </authorList>
    </citation>
    <scope>NUCLEOTIDE SEQUENCE [LARGE SCALE GENOMIC DNA]</scope>
    <source>
        <strain evidence="1">W744_W776</strain>
    </source>
</reference>
<keyword evidence="2" id="KW-1185">Reference proteome</keyword>
<comment type="caution">
    <text evidence="1">The sequence shown here is derived from an EMBL/GenBank/DDBJ whole genome shotgun (WGS) entry which is preliminary data.</text>
</comment>
<evidence type="ECO:0000313" key="1">
    <source>
        <dbReference type="EMBL" id="KAG8185946.1"/>
    </source>
</evidence>
<dbReference type="Proteomes" id="UP000827092">
    <property type="component" value="Unassembled WGS sequence"/>
</dbReference>
<evidence type="ECO:0000313" key="2">
    <source>
        <dbReference type="Proteomes" id="UP000827092"/>
    </source>
</evidence>
<protein>
    <submittedName>
        <fullName evidence="1">Uncharacterized protein</fullName>
    </submittedName>
</protein>
<proteinExistence type="predicted"/>
<organism evidence="1 2">
    <name type="scientific">Oedothorax gibbosus</name>
    <dbReference type="NCBI Taxonomy" id="931172"/>
    <lineage>
        <taxon>Eukaryota</taxon>
        <taxon>Metazoa</taxon>
        <taxon>Ecdysozoa</taxon>
        <taxon>Arthropoda</taxon>
        <taxon>Chelicerata</taxon>
        <taxon>Arachnida</taxon>
        <taxon>Araneae</taxon>
        <taxon>Araneomorphae</taxon>
        <taxon>Entelegynae</taxon>
        <taxon>Araneoidea</taxon>
        <taxon>Linyphiidae</taxon>
        <taxon>Erigoninae</taxon>
        <taxon>Oedothorax</taxon>
    </lineage>
</organism>
<accession>A0AAV6UNW4</accession>
<sequence length="73" mass="7961">MSTTPHQVSNTHNNNKHCAGGITDTLPVVVPCQDSTPQMPKQVSLNAFECHRITMSAEDPCGLEDSCRQKPIL</sequence>
<dbReference type="AlphaFoldDB" id="A0AAV6UNW4"/>
<dbReference type="EMBL" id="JAFNEN010000320">
    <property type="protein sequence ID" value="KAG8185946.1"/>
    <property type="molecule type" value="Genomic_DNA"/>
</dbReference>
<gene>
    <name evidence="1" type="ORF">JTE90_010729</name>
</gene>
<name>A0AAV6UNW4_9ARAC</name>